<dbReference type="Gene3D" id="1.10.150.530">
    <property type="match status" value="1"/>
</dbReference>
<dbReference type="PROSITE" id="PS51918">
    <property type="entry name" value="RADICAL_SAM"/>
    <property type="match status" value="1"/>
</dbReference>
<keyword evidence="4 14" id="KW-0963">Cytoplasm</keyword>
<comment type="catalytic activity">
    <reaction evidence="14">
        <text>adenosine(2503) in 23S rRNA + 2 reduced [2Fe-2S]-[ferredoxin] + 2 S-adenosyl-L-methionine = 2-methyladenosine(2503) in 23S rRNA + 5'-deoxyadenosine + L-methionine + 2 oxidized [2Fe-2S]-[ferredoxin] + S-adenosyl-L-homocysteine</text>
        <dbReference type="Rhea" id="RHEA:42916"/>
        <dbReference type="Rhea" id="RHEA-COMP:10000"/>
        <dbReference type="Rhea" id="RHEA-COMP:10001"/>
        <dbReference type="Rhea" id="RHEA-COMP:10152"/>
        <dbReference type="Rhea" id="RHEA-COMP:10282"/>
        <dbReference type="ChEBI" id="CHEBI:17319"/>
        <dbReference type="ChEBI" id="CHEBI:33737"/>
        <dbReference type="ChEBI" id="CHEBI:33738"/>
        <dbReference type="ChEBI" id="CHEBI:57844"/>
        <dbReference type="ChEBI" id="CHEBI:57856"/>
        <dbReference type="ChEBI" id="CHEBI:59789"/>
        <dbReference type="ChEBI" id="CHEBI:74411"/>
        <dbReference type="ChEBI" id="CHEBI:74497"/>
        <dbReference type="EC" id="2.1.1.192"/>
    </reaction>
</comment>
<dbReference type="GO" id="GO:0070475">
    <property type="term" value="P:rRNA base methylation"/>
    <property type="evidence" value="ECO:0007669"/>
    <property type="project" value="UniProtKB-UniRule"/>
</dbReference>
<feature type="active site" description="Proton acceptor" evidence="14">
    <location>
        <position position="126"/>
    </location>
</feature>
<keyword evidence="5 14" id="KW-0698">rRNA processing</keyword>
<evidence type="ECO:0000256" key="7">
    <source>
        <dbReference type="ARBA" id="ARBA00022679"/>
    </source>
</evidence>
<feature type="binding site" evidence="14">
    <location>
        <position position="158"/>
    </location>
    <ligand>
        <name>[4Fe-4S] cluster</name>
        <dbReference type="ChEBI" id="CHEBI:49883"/>
        <note>4Fe-4S-S-AdoMet</note>
    </ligand>
</feature>
<dbReference type="GO" id="GO:0030488">
    <property type="term" value="P:tRNA methylation"/>
    <property type="evidence" value="ECO:0007669"/>
    <property type="project" value="UniProtKB-UniRule"/>
</dbReference>
<dbReference type="CDD" id="cd01335">
    <property type="entry name" value="Radical_SAM"/>
    <property type="match status" value="1"/>
</dbReference>
<feature type="binding site" evidence="14">
    <location>
        <position position="155"/>
    </location>
    <ligand>
        <name>[4Fe-4S] cluster</name>
        <dbReference type="ChEBI" id="CHEBI:49883"/>
        <note>4Fe-4S-S-AdoMet</note>
    </ligand>
</feature>
<dbReference type="InterPro" id="IPR027492">
    <property type="entry name" value="RNA_MTrfase_RlmN"/>
</dbReference>
<dbReference type="InterPro" id="IPR040072">
    <property type="entry name" value="Methyltransferase_A"/>
</dbReference>
<dbReference type="InterPro" id="IPR013785">
    <property type="entry name" value="Aldolase_TIM"/>
</dbReference>
<dbReference type="SFLD" id="SFLDS00029">
    <property type="entry name" value="Radical_SAM"/>
    <property type="match status" value="1"/>
</dbReference>
<comment type="function">
    <text evidence="14">Specifically methylates position 2 of adenine 2503 in 23S rRNA and position 2 of adenine 37 in tRNAs.</text>
</comment>
<keyword evidence="3 14" id="KW-0004">4Fe-4S</keyword>
<keyword evidence="9 14" id="KW-0819">tRNA processing</keyword>
<evidence type="ECO:0000256" key="6">
    <source>
        <dbReference type="ARBA" id="ARBA00022603"/>
    </source>
</evidence>
<dbReference type="RefSeq" id="WP_145446236.1">
    <property type="nucleotide sequence ID" value="NZ_CP036280.1"/>
</dbReference>
<evidence type="ECO:0000256" key="4">
    <source>
        <dbReference type="ARBA" id="ARBA00022490"/>
    </source>
</evidence>
<feature type="active site" description="S-methylcysteine intermediate" evidence="14">
    <location>
        <position position="373"/>
    </location>
</feature>
<dbReference type="GO" id="GO:0046872">
    <property type="term" value="F:metal ion binding"/>
    <property type="evidence" value="ECO:0007669"/>
    <property type="project" value="UniProtKB-KW"/>
</dbReference>
<dbReference type="PIRSF" id="PIRSF006004">
    <property type="entry name" value="CHP00048"/>
    <property type="match status" value="1"/>
</dbReference>
<dbReference type="PANTHER" id="PTHR30544:SF5">
    <property type="entry name" value="RADICAL SAM CORE DOMAIN-CONTAINING PROTEIN"/>
    <property type="match status" value="1"/>
</dbReference>
<comment type="catalytic activity">
    <reaction evidence="14">
        <text>adenosine(37) in tRNA + 2 reduced [2Fe-2S]-[ferredoxin] + 2 S-adenosyl-L-methionine = 2-methyladenosine(37) in tRNA + 5'-deoxyadenosine + L-methionine + 2 oxidized [2Fe-2S]-[ferredoxin] + S-adenosyl-L-homocysteine</text>
        <dbReference type="Rhea" id="RHEA:43332"/>
        <dbReference type="Rhea" id="RHEA-COMP:10000"/>
        <dbReference type="Rhea" id="RHEA-COMP:10001"/>
        <dbReference type="Rhea" id="RHEA-COMP:10162"/>
        <dbReference type="Rhea" id="RHEA-COMP:10485"/>
        <dbReference type="ChEBI" id="CHEBI:17319"/>
        <dbReference type="ChEBI" id="CHEBI:33737"/>
        <dbReference type="ChEBI" id="CHEBI:33738"/>
        <dbReference type="ChEBI" id="CHEBI:57844"/>
        <dbReference type="ChEBI" id="CHEBI:57856"/>
        <dbReference type="ChEBI" id="CHEBI:59789"/>
        <dbReference type="ChEBI" id="CHEBI:74411"/>
        <dbReference type="ChEBI" id="CHEBI:74497"/>
        <dbReference type="EC" id="2.1.1.192"/>
    </reaction>
</comment>
<feature type="binding site" evidence="14">
    <location>
        <begin position="199"/>
        <end position="200"/>
    </location>
    <ligand>
        <name>S-adenosyl-L-methionine</name>
        <dbReference type="ChEBI" id="CHEBI:59789"/>
    </ligand>
</feature>
<dbReference type="KEGG" id="mcad:Pan265_19140"/>
<feature type="domain" description="Radical SAM core" evidence="15">
    <location>
        <begin position="137"/>
        <end position="368"/>
    </location>
</feature>
<dbReference type="GO" id="GO:0051539">
    <property type="term" value="F:4 iron, 4 sulfur cluster binding"/>
    <property type="evidence" value="ECO:0007669"/>
    <property type="project" value="UniProtKB-UniRule"/>
</dbReference>
<dbReference type="GO" id="GO:0019843">
    <property type="term" value="F:rRNA binding"/>
    <property type="evidence" value="ECO:0007669"/>
    <property type="project" value="UniProtKB-UniRule"/>
</dbReference>
<sequence>MTTNGETGGERVHVFGETPESLSEHVAAWGMPRFRARQVLEWVYQRGVIDPALMTNLSKADRALLSERLLFLSGCVVRHQRATDGVQKLLVSWPARQQTGREVGPESGGVRLPVSGVVDDGAMQTECVMIPSENESGGVRKTACISSQAGCPVGCRFCASGLEGLEANLSTGQIVEQVWQLSRMEGVGRISNVVFMGMGEPLSNLAAVTSAIRTLAADWGLGIGARKITVSTVGLPAQIRRLVSLELPITLAISLHAPNDELRRRLIPWAEYVTVEQLLDAGRFYFDQTGREVTLEYILLGGENDREEHARELVVVAKRLRSNVNLIRYNEVEGLPFKRPAKADVLRFQEVLRDAGVNVHIRASRGRDIAAACGQLRYESRGGVSS</sequence>
<keyword evidence="8 14" id="KW-0949">S-adenosyl-L-methionine</keyword>
<dbReference type="EMBL" id="CP036280">
    <property type="protein sequence ID" value="QDU72053.1"/>
    <property type="molecule type" value="Genomic_DNA"/>
</dbReference>
<comment type="caution">
    <text evidence="14">Lacks conserved residue(s) required for the propagation of feature annotation.</text>
</comment>
<comment type="subcellular location">
    <subcellularLocation>
        <location evidence="1 14">Cytoplasm</location>
    </subcellularLocation>
</comment>
<dbReference type="OrthoDB" id="9793973at2"/>
<evidence type="ECO:0000256" key="12">
    <source>
        <dbReference type="ARBA" id="ARBA00023014"/>
    </source>
</evidence>
<dbReference type="EC" id="2.1.1.192" evidence="14"/>
<dbReference type="PANTHER" id="PTHR30544">
    <property type="entry name" value="23S RRNA METHYLTRANSFERASE"/>
    <property type="match status" value="1"/>
</dbReference>
<evidence type="ECO:0000256" key="14">
    <source>
        <dbReference type="HAMAP-Rule" id="MF_01849"/>
    </source>
</evidence>
<evidence type="ECO:0000256" key="13">
    <source>
        <dbReference type="ARBA" id="ARBA00023157"/>
    </source>
</evidence>
<dbReference type="SUPFAM" id="SSF102114">
    <property type="entry name" value="Radical SAM enzymes"/>
    <property type="match status" value="1"/>
</dbReference>
<evidence type="ECO:0000256" key="11">
    <source>
        <dbReference type="ARBA" id="ARBA00023004"/>
    </source>
</evidence>
<gene>
    <name evidence="14 16" type="primary">rlmN</name>
    <name evidence="16" type="ORF">Pan265_19140</name>
</gene>
<protein>
    <recommendedName>
        <fullName evidence="14">Probable dual-specificity RNA methyltransferase RlmN</fullName>
        <ecNumber evidence="14">2.1.1.192</ecNumber>
    </recommendedName>
    <alternativeName>
        <fullName evidence="14">23S rRNA (adenine(2503)-C(2))-methyltransferase</fullName>
    </alternativeName>
    <alternativeName>
        <fullName evidence="14">23S rRNA m2A2503 methyltransferase</fullName>
    </alternativeName>
    <alternativeName>
        <fullName evidence="14">Ribosomal RNA large subunit methyltransferase N</fullName>
    </alternativeName>
    <alternativeName>
        <fullName evidence="14">tRNA (adenine(37)-C(2))-methyltransferase</fullName>
    </alternativeName>
    <alternativeName>
        <fullName evidence="14">tRNA m2A37 methyltransferase</fullName>
    </alternativeName>
</protein>
<organism evidence="16 17">
    <name type="scientific">Mucisphaera calidilacus</name>
    <dbReference type="NCBI Taxonomy" id="2527982"/>
    <lineage>
        <taxon>Bacteria</taxon>
        <taxon>Pseudomonadati</taxon>
        <taxon>Planctomycetota</taxon>
        <taxon>Phycisphaerae</taxon>
        <taxon>Phycisphaerales</taxon>
        <taxon>Phycisphaeraceae</taxon>
        <taxon>Mucisphaera</taxon>
    </lineage>
</organism>
<dbReference type="Gene3D" id="3.20.20.70">
    <property type="entry name" value="Aldolase class I"/>
    <property type="match status" value="1"/>
</dbReference>
<proteinExistence type="inferred from homology"/>
<keyword evidence="13 14" id="KW-1015">Disulfide bond</keyword>
<dbReference type="Proteomes" id="UP000320386">
    <property type="component" value="Chromosome"/>
</dbReference>
<evidence type="ECO:0000313" key="16">
    <source>
        <dbReference type="EMBL" id="QDU72053.1"/>
    </source>
</evidence>
<keyword evidence="6 14" id="KW-0489">Methyltransferase</keyword>
<dbReference type="AlphaFoldDB" id="A0A518BYJ8"/>
<dbReference type="NCBIfam" id="TIGR00048">
    <property type="entry name" value="rRNA_mod_RlmN"/>
    <property type="match status" value="1"/>
</dbReference>
<feature type="binding site" evidence="14">
    <location>
        <position position="151"/>
    </location>
    <ligand>
        <name>[4Fe-4S] cluster</name>
        <dbReference type="ChEBI" id="CHEBI:49883"/>
        <note>4Fe-4S-S-AdoMet</note>
    </ligand>
</feature>
<dbReference type="InterPro" id="IPR004383">
    <property type="entry name" value="rRNA_lsu_MTrfase_RlmN/Cfr"/>
</dbReference>
<feature type="binding site" evidence="14">
    <location>
        <begin position="254"/>
        <end position="256"/>
    </location>
    <ligand>
        <name>S-adenosyl-L-methionine</name>
        <dbReference type="ChEBI" id="CHEBI:59789"/>
    </ligand>
</feature>
<dbReference type="Pfam" id="PF21016">
    <property type="entry name" value="RlmN_N"/>
    <property type="match status" value="1"/>
</dbReference>
<comment type="cofactor">
    <cofactor evidence="14">
        <name>[4Fe-4S] cluster</name>
        <dbReference type="ChEBI" id="CHEBI:49883"/>
    </cofactor>
    <text evidence="14">Binds 1 [4Fe-4S] cluster. The cluster is coordinated with 3 cysteines and an exchangeable S-adenosyl-L-methionine.</text>
</comment>
<reference evidence="16 17" key="1">
    <citation type="submission" date="2019-02" db="EMBL/GenBank/DDBJ databases">
        <title>Deep-cultivation of Planctomycetes and their phenomic and genomic characterization uncovers novel biology.</title>
        <authorList>
            <person name="Wiegand S."/>
            <person name="Jogler M."/>
            <person name="Boedeker C."/>
            <person name="Pinto D."/>
            <person name="Vollmers J."/>
            <person name="Rivas-Marin E."/>
            <person name="Kohn T."/>
            <person name="Peeters S.H."/>
            <person name="Heuer A."/>
            <person name="Rast P."/>
            <person name="Oberbeckmann S."/>
            <person name="Bunk B."/>
            <person name="Jeske O."/>
            <person name="Meyerdierks A."/>
            <person name="Storesund J.E."/>
            <person name="Kallscheuer N."/>
            <person name="Luecker S."/>
            <person name="Lage O.M."/>
            <person name="Pohl T."/>
            <person name="Merkel B.J."/>
            <person name="Hornburger P."/>
            <person name="Mueller R.-W."/>
            <person name="Bruemmer F."/>
            <person name="Labrenz M."/>
            <person name="Spormann A.M."/>
            <person name="Op den Camp H."/>
            <person name="Overmann J."/>
            <person name="Amann R."/>
            <person name="Jetten M.S.M."/>
            <person name="Mascher T."/>
            <person name="Medema M.H."/>
            <person name="Devos D.P."/>
            <person name="Kaster A.-K."/>
            <person name="Ovreas L."/>
            <person name="Rohde M."/>
            <person name="Galperin M.Y."/>
            <person name="Jogler C."/>
        </authorList>
    </citation>
    <scope>NUCLEOTIDE SEQUENCE [LARGE SCALE GENOMIC DNA]</scope>
    <source>
        <strain evidence="16 17">Pan265</strain>
    </source>
</reference>
<feature type="binding site" evidence="14">
    <location>
        <position position="330"/>
    </location>
    <ligand>
        <name>S-adenosyl-L-methionine</name>
        <dbReference type="ChEBI" id="CHEBI:59789"/>
    </ligand>
</feature>
<dbReference type="Pfam" id="PF04055">
    <property type="entry name" value="Radical_SAM"/>
    <property type="match status" value="1"/>
</dbReference>
<evidence type="ECO:0000256" key="1">
    <source>
        <dbReference type="ARBA" id="ARBA00004496"/>
    </source>
</evidence>
<dbReference type="HAMAP" id="MF_01849">
    <property type="entry name" value="RNA_methyltr_RlmN"/>
    <property type="match status" value="1"/>
</dbReference>
<accession>A0A518BYJ8</accession>
<keyword evidence="10 14" id="KW-0479">Metal-binding</keyword>
<keyword evidence="17" id="KW-1185">Reference proteome</keyword>
<dbReference type="InterPro" id="IPR048641">
    <property type="entry name" value="RlmN_N"/>
</dbReference>
<dbReference type="GO" id="GO:0005737">
    <property type="term" value="C:cytoplasm"/>
    <property type="evidence" value="ECO:0007669"/>
    <property type="project" value="UniProtKB-SubCell"/>
</dbReference>
<dbReference type="GO" id="GO:0000049">
    <property type="term" value="F:tRNA binding"/>
    <property type="evidence" value="ECO:0007669"/>
    <property type="project" value="UniProtKB-UniRule"/>
</dbReference>
<dbReference type="InterPro" id="IPR007197">
    <property type="entry name" value="rSAM"/>
</dbReference>
<dbReference type="SFLD" id="SFLDF00275">
    <property type="entry name" value="adenosine_C2_methyltransferase"/>
    <property type="match status" value="1"/>
</dbReference>
<evidence type="ECO:0000256" key="8">
    <source>
        <dbReference type="ARBA" id="ARBA00022691"/>
    </source>
</evidence>
<dbReference type="GO" id="GO:0002935">
    <property type="term" value="F:tRNA (adenine(37)-C2)-methyltransferase activity"/>
    <property type="evidence" value="ECO:0007669"/>
    <property type="project" value="UniProtKB-UniRule"/>
</dbReference>
<evidence type="ECO:0000259" key="15">
    <source>
        <dbReference type="PROSITE" id="PS51918"/>
    </source>
</evidence>
<evidence type="ECO:0000256" key="2">
    <source>
        <dbReference type="ARBA" id="ARBA00007544"/>
    </source>
</evidence>
<comment type="similarity">
    <text evidence="2 14">Belongs to the radical SAM superfamily. RlmN family.</text>
</comment>
<evidence type="ECO:0000256" key="3">
    <source>
        <dbReference type="ARBA" id="ARBA00022485"/>
    </source>
</evidence>
<evidence type="ECO:0000256" key="5">
    <source>
        <dbReference type="ARBA" id="ARBA00022552"/>
    </source>
</evidence>
<dbReference type="SFLD" id="SFLDG01062">
    <property type="entry name" value="methyltransferase_(Class_A)"/>
    <property type="match status" value="1"/>
</dbReference>
<evidence type="ECO:0000313" key="17">
    <source>
        <dbReference type="Proteomes" id="UP000320386"/>
    </source>
</evidence>
<feature type="binding site" evidence="14">
    <location>
        <position position="231"/>
    </location>
    <ligand>
        <name>S-adenosyl-L-methionine</name>
        <dbReference type="ChEBI" id="CHEBI:59789"/>
    </ligand>
</feature>
<dbReference type="InterPro" id="IPR058240">
    <property type="entry name" value="rSAM_sf"/>
</dbReference>
<keyword evidence="11 14" id="KW-0408">Iron</keyword>
<evidence type="ECO:0000256" key="9">
    <source>
        <dbReference type="ARBA" id="ARBA00022694"/>
    </source>
</evidence>
<keyword evidence="12 14" id="KW-0411">Iron-sulfur</keyword>
<name>A0A518BYJ8_9BACT</name>
<keyword evidence="7 14" id="KW-0808">Transferase</keyword>
<comment type="miscellaneous">
    <text evidence="14">Reaction proceeds by a ping-pong mechanism involving intermediate methylation of a conserved cysteine residue.</text>
</comment>
<evidence type="ECO:0000256" key="10">
    <source>
        <dbReference type="ARBA" id="ARBA00022723"/>
    </source>
</evidence>
<dbReference type="GO" id="GO:0070040">
    <property type="term" value="F:rRNA (adenine(2503)-C2-)-methyltransferase activity"/>
    <property type="evidence" value="ECO:0007669"/>
    <property type="project" value="UniProtKB-UniRule"/>
</dbReference>